<sequence length="448" mass="50789">MEEPKLSESKEKKFINNKLALKILFIGFLIVLLLIPISMIENLISERSDTASKAMNEVEEKWSRSQQVTGPFLIIPYQVIYENDKKMVERDIRYLYILPESLQINGNVKTEELKRGLYDIIVYHTPLNFTGKFSFASLSEENISAQDMLLSEARLVIGITDLHGIPQQVQGSWNKKNLAFNPGVNNVLTSSGISSPVQLSLEELSEDISFSISMNIKGSESITFAPLGKTTHVTLESDCITPSFCGAFLPEKREISESGFSADWTVLHLNRNYPQIFRDGTWSESIQNSIFGVNLLLPVDQYQKSMRSVKYAFLIIILSFVVCFFTEIMHRRNINPIQYLLIGLALCLFYTLLIAISEHLNFSLSYALASLMTIALLTLYLGGILKIWKTAITIGALLSLLYIYIFILIQMEIYALLVGSIGLFIILAIIMYCSQKINWDEPKIKNRE</sequence>
<feature type="transmembrane region" description="Helical" evidence="1">
    <location>
        <begin position="20"/>
        <end position="40"/>
    </location>
</feature>
<dbReference type="EMBL" id="AP023322">
    <property type="protein sequence ID" value="BCI62150.1"/>
    <property type="molecule type" value="Genomic_DNA"/>
</dbReference>
<feature type="transmembrane region" description="Helical" evidence="1">
    <location>
        <begin position="311"/>
        <end position="330"/>
    </location>
</feature>
<dbReference type="AlphaFoldDB" id="A0A7G1HRQ9"/>
<keyword evidence="3" id="KW-1185">Reference proteome</keyword>
<keyword evidence="1" id="KW-0472">Membrane</keyword>
<evidence type="ECO:0000256" key="1">
    <source>
        <dbReference type="SAM" id="Phobius"/>
    </source>
</evidence>
<reference evidence="3" key="1">
    <citation type="submission" date="2020-07" db="EMBL/GenBank/DDBJ databases">
        <title>Complete genome sequencing of Coprobacter sp. strain 2CBH44.</title>
        <authorList>
            <person name="Sakamoto M."/>
            <person name="Murakami T."/>
            <person name="Mori H."/>
        </authorList>
    </citation>
    <scope>NUCLEOTIDE SEQUENCE [LARGE SCALE GENOMIC DNA]</scope>
    <source>
        <strain evidence="3">2CBH44</strain>
    </source>
</reference>
<accession>A0A7G1HRQ9</accession>
<dbReference type="InterPro" id="IPR010364">
    <property type="entry name" value="Uncharacterised_IM_CreD"/>
</dbReference>
<name>A0A7G1HRQ9_9BACT</name>
<protein>
    <submittedName>
        <fullName evidence="2">Cell envelope integrity protein CreD</fullName>
    </submittedName>
</protein>
<dbReference type="KEGG" id="copr:Cop2CBH44_05030"/>
<evidence type="ECO:0000313" key="2">
    <source>
        <dbReference type="EMBL" id="BCI62150.1"/>
    </source>
</evidence>
<evidence type="ECO:0000313" key="3">
    <source>
        <dbReference type="Proteomes" id="UP000594042"/>
    </source>
</evidence>
<gene>
    <name evidence="2" type="ORF">Cop2CBH44_05030</name>
</gene>
<keyword evidence="1" id="KW-1133">Transmembrane helix</keyword>
<dbReference type="PIRSF" id="PIRSF004548">
    <property type="entry name" value="CreD"/>
    <property type="match status" value="1"/>
</dbReference>
<feature type="transmembrane region" description="Helical" evidence="1">
    <location>
        <begin position="362"/>
        <end position="381"/>
    </location>
</feature>
<dbReference type="GO" id="GO:0005886">
    <property type="term" value="C:plasma membrane"/>
    <property type="evidence" value="ECO:0007669"/>
    <property type="project" value="TreeGrafter"/>
</dbReference>
<keyword evidence="1" id="KW-0812">Transmembrane</keyword>
<dbReference type="NCBIfam" id="NF008712">
    <property type="entry name" value="PRK11715.1-1"/>
    <property type="match status" value="1"/>
</dbReference>
<dbReference type="PANTHER" id="PTHR30092">
    <property type="entry name" value="INNER MEMBRANE PROTEIN CRED"/>
    <property type="match status" value="1"/>
</dbReference>
<feature type="transmembrane region" description="Helical" evidence="1">
    <location>
        <begin position="388"/>
        <end position="407"/>
    </location>
</feature>
<organism evidence="2 3">
    <name type="scientific">Coprobacter secundus subsp. similis</name>
    <dbReference type="NCBI Taxonomy" id="2751153"/>
    <lineage>
        <taxon>Bacteria</taxon>
        <taxon>Pseudomonadati</taxon>
        <taxon>Bacteroidota</taxon>
        <taxon>Bacteroidia</taxon>
        <taxon>Bacteroidales</taxon>
        <taxon>Barnesiellaceae</taxon>
        <taxon>Coprobacter</taxon>
    </lineage>
</organism>
<dbReference type="Proteomes" id="UP000594042">
    <property type="component" value="Chromosome"/>
</dbReference>
<dbReference type="Pfam" id="PF06123">
    <property type="entry name" value="CreD"/>
    <property type="match status" value="1"/>
</dbReference>
<proteinExistence type="predicted"/>
<feature type="transmembrane region" description="Helical" evidence="1">
    <location>
        <begin position="337"/>
        <end position="356"/>
    </location>
</feature>
<dbReference type="RefSeq" id="WP_021930493.1">
    <property type="nucleotide sequence ID" value="NZ_AP023322.1"/>
</dbReference>
<feature type="transmembrane region" description="Helical" evidence="1">
    <location>
        <begin position="413"/>
        <end position="433"/>
    </location>
</feature>
<dbReference type="PANTHER" id="PTHR30092:SF0">
    <property type="entry name" value="INNER MEMBRANE PROTEIN CRED"/>
    <property type="match status" value="1"/>
</dbReference>